<evidence type="ECO:0000259" key="2">
    <source>
        <dbReference type="PROSITE" id="PS50878"/>
    </source>
</evidence>
<dbReference type="EMBL" id="QGNW01000008">
    <property type="protein sequence ID" value="RVX19870.1"/>
    <property type="molecule type" value="Genomic_DNA"/>
</dbReference>
<name>A0A438KFB2_VITVI</name>
<feature type="compositionally biased region" description="Low complexity" evidence="1">
    <location>
        <begin position="553"/>
        <end position="567"/>
    </location>
</feature>
<evidence type="ECO:0000313" key="4">
    <source>
        <dbReference type="Proteomes" id="UP000288805"/>
    </source>
</evidence>
<reference evidence="3 4" key="1">
    <citation type="journal article" date="2018" name="PLoS Genet.">
        <title>Population sequencing reveals clonal diversity and ancestral inbreeding in the grapevine cultivar Chardonnay.</title>
        <authorList>
            <person name="Roach M.J."/>
            <person name="Johnson D.L."/>
            <person name="Bohlmann J."/>
            <person name="van Vuuren H.J."/>
            <person name="Jones S.J."/>
            <person name="Pretorius I.S."/>
            <person name="Schmidt S.A."/>
            <person name="Borneman A.R."/>
        </authorList>
    </citation>
    <scope>NUCLEOTIDE SEQUENCE [LARGE SCALE GENOMIC DNA]</scope>
    <source>
        <strain evidence="4">cv. Chardonnay</strain>
        <tissue evidence="3">Leaf</tissue>
    </source>
</reference>
<proteinExistence type="predicted"/>
<feature type="compositionally biased region" description="Polar residues" evidence="1">
    <location>
        <begin position="361"/>
        <end position="374"/>
    </location>
</feature>
<dbReference type="Pfam" id="PF00078">
    <property type="entry name" value="RVT_1"/>
    <property type="match status" value="1"/>
</dbReference>
<feature type="region of interest" description="Disordered" evidence="1">
    <location>
        <begin position="354"/>
        <end position="395"/>
    </location>
</feature>
<dbReference type="Proteomes" id="UP000288805">
    <property type="component" value="Unassembled WGS sequence"/>
</dbReference>
<dbReference type="CDD" id="cd01650">
    <property type="entry name" value="RT_nLTR_like"/>
    <property type="match status" value="1"/>
</dbReference>
<dbReference type="Pfam" id="PF03372">
    <property type="entry name" value="Exo_endo_phos"/>
    <property type="match status" value="1"/>
</dbReference>
<dbReference type="InterPro" id="IPR005135">
    <property type="entry name" value="Endo/exonuclease/phosphatase"/>
</dbReference>
<sequence length="1818" mass="203895">MPVTSPGGRCWFGVELKTFEISIEEHKGKVSGKISERGPKFSSWVKFGGKGLSLLLEGVESCCGLKERTPFRKLWSERDREYSLELRNNRAGRFLFCIKILASKLRSLGVSPLQWKGALLKNHLPSQASPSSSVVRDTSPLRDCPAPRDAIWLEMEKETLDRNKELLGRCLVGSWEGDSDRLPDLFEFEDEAERVFNSGSRCFRGRSFSLEKWKPSVGCLEGVRGDVRHVWVRILGLPLHLWDRSLFKKFGDSCGKFVAVDENTADRRNLKWARVLVETRGWQHPSSLQVVAGPSCFALQLWWEEEPCFSPVIPSHGFGVWKIGEDEVAPSRAKGSVDSRPSSTVLLQTVKLPSPVLGSGAPTSDKTGAAATSSRAHEVETGRHPLSPARDLETGQGMGALAHSGLACGVSFGPGLGKAQVSASMGSPPKPPDPVHLNEFGRGSPKCSSSRMREAPAPALTFAEHPQMKAWPRLDTPTSATEPSLPGEACKIPQRHASPPLDVSMSAIEPSLPAEARKTPQRQASPLSEESPPVKELSSPVQPRNPQGTLSLPPISSKGEPSSSSTPFWVSGLERGKGRCSSPWKLTTREEEATPNPLSMMLRDGTTVVLTEAPSSDPEIDVAKQKDLSVAHPREEGWSDEELSKLFHFSSVLGMPVEGHEVEILALLKKLKLRTGNNSLCKRRKKKKSCTTRFERELKRLECSVSYGETSGITKRSGINDCAKRKLIKGVVRNQKPDLVCLLETKVKDVSLQLVKSVGVGRFLNWASVDARGAAGGLLLFWDNRVLEKLEIESGGYSISVRFRNCVDGFSWIFSGVYGPVIGSEKEDFWEELGAIRGLWEDPWCIGGDFNAVRFPKERRNALRLTTEMRRFTEVIGELGLRDFPLAGGPFTWIGGLNSQAASRLDRFLISDPWEDHFSAITQSALPRLVSDHSPIVLEAGGFSTGKSPFRFENMWLKLDGFKDLVRSWWNGYSVEGYSSHCIAEKLKALKKDLKNWNKEVVGNVSFNRAEAFSRLQRWEAKENESPLTSGDVEAKNRALEDYKKWALLEETSWRQKSREIWLKEGDKNTKYFHKMANAKARRNFLSKIKVNGVNLSSVEDIKEGVCRAYQSLLSDSGDWRPSINGLNFKELGEGLANSLEVMFSEEEIFAALSSFCGDKAPGPDGFTMAFWLFCWDVVKPEILGLFREFYLHGTFQRSLNSTFLLLIPKKEGTEDLSDFRPISLVGSVYKLLAKVLANRLKSVMGEVISDSQHAFVHGRQILDAILIANEALDSRLKGNNPGLLLKMDIEKAFDHVKWDFLMDVMSKMGFGHKWIKWMNWCCSTASFSILINGSPSGFFRSSRGLRQGDPLSPYLFLFAMEAFSQLLSCARNGGFISGFRVGGRGREGLIVSHLLFADDTLIFCDAEADQLRYLSWTFMWFEAISGLKVNLSKTEAIPVGEGIPMETLASVLGCKIGSLPTSYLGLPLGAPYKSTRVWDAVEERFRKRLSLWKRQYLSKGGRLTLLKSTLSSLPTYFLSLFVIPKKVCARLEKIQRDFLWGGGALENKPHLVSWKAICATKKEGGLGIRSLSTFNKALLGKWLWRFANENESLWKQIISSKYDLQEGGWCSKGVRDRYGVGVWKAIRNGWENFRSHSRFIIGDGTRVKFWKDLWCRNQALEEAFPILFNLSVNKDGWVAEAWEEEEVGGSWGPRFNRHLNDWEVGEVESLLCKLHPLTIKRGVEDLFRWKENKNGSFSVKSFYSLLSRDTKPPFPARTIWTPWVPIRASFFGWEAAWNRLLTTDRLKRFGWSIPNRCFLCKQEEETTNHLLLFCEKA</sequence>
<dbReference type="InterPro" id="IPR000477">
    <property type="entry name" value="RT_dom"/>
</dbReference>
<dbReference type="Gene3D" id="3.60.10.10">
    <property type="entry name" value="Endonuclease/exonuclease/phosphatase"/>
    <property type="match status" value="1"/>
</dbReference>
<dbReference type="SUPFAM" id="SSF56672">
    <property type="entry name" value="DNA/RNA polymerases"/>
    <property type="match status" value="1"/>
</dbReference>
<dbReference type="InterPro" id="IPR043502">
    <property type="entry name" value="DNA/RNA_pol_sf"/>
</dbReference>
<protein>
    <submittedName>
        <fullName evidence="3">Transposon TX1 uncharacterized 149 kDa protein</fullName>
    </submittedName>
</protein>
<dbReference type="InterPro" id="IPR026960">
    <property type="entry name" value="RVT-Znf"/>
</dbReference>
<dbReference type="PANTHER" id="PTHR33116:SF78">
    <property type="entry name" value="OS12G0587133 PROTEIN"/>
    <property type="match status" value="1"/>
</dbReference>
<accession>A0A438KFB2</accession>
<gene>
    <name evidence="3" type="primary">YTX2_712</name>
    <name evidence="3" type="ORF">CK203_005153</name>
</gene>
<dbReference type="GO" id="GO:0003824">
    <property type="term" value="F:catalytic activity"/>
    <property type="evidence" value="ECO:0007669"/>
    <property type="project" value="InterPro"/>
</dbReference>
<dbReference type="Pfam" id="PF13966">
    <property type="entry name" value="zf-RVT"/>
    <property type="match status" value="1"/>
</dbReference>
<dbReference type="SUPFAM" id="SSF56219">
    <property type="entry name" value="DNase I-like"/>
    <property type="match status" value="1"/>
</dbReference>
<feature type="region of interest" description="Disordered" evidence="1">
    <location>
        <begin position="421"/>
        <end position="582"/>
    </location>
</feature>
<feature type="domain" description="Reverse transcriptase" evidence="2">
    <location>
        <begin position="1189"/>
        <end position="1469"/>
    </location>
</feature>
<dbReference type="PANTHER" id="PTHR33116">
    <property type="entry name" value="REVERSE TRANSCRIPTASE ZINC-BINDING DOMAIN-CONTAINING PROTEIN-RELATED-RELATED"/>
    <property type="match status" value="1"/>
</dbReference>
<comment type="caution">
    <text evidence="3">The sequence shown here is derived from an EMBL/GenBank/DDBJ whole genome shotgun (WGS) entry which is preliminary data.</text>
</comment>
<organism evidence="3 4">
    <name type="scientific">Vitis vinifera</name>
    <name type="common">Grape</name>
    <dbReference type="NCBI Taxonomy" id="29760"/>
    <lineage>
        <taxon>Eukaryota</taxon>
        <taxon>Viridiplantae</taxon>
        <taxon>Streptophyta</taxon>
        <taxon>Embryophyta</taxon>
        <taxon>Tracheophyta</taxon>
        <taxon>Spermatophyta</taxon>
        <taxon>Magnoliopsida</taxon>
        <taxon>eudicotyledons</taxon>
        <taxon>Gunneridae</taxon>
        <taxon>Pentapetalae</taxon>
        <taxon>rosids</taxon>
        <taxon>Vitales</taxon>
        <taxon>Vitaceae</taxon>
        <taxon>Viteae</taxon>
        <taxon>Vitis</taxon>
    </lineage>
</organism>
<dbReference type="PROSITE" id="PS50878">
    <property type="entry name" value="RT_POL"/>
    <property type="match status" value="1"/>
</dbReference>
<feature type="compositionally biased region" description="Polar residues" evidence="1">
    <location>
        <begin position="539"/>
        <end position="550"/>
    </location>
</feature>
<dbReference type="InterPro" id="IPR036691">
    <property type="entry name" value="Endo/exonu/phosph_ase_sf"/>
</dbReference>
<evidence type="ECO:0000256" key="1">
    <source>
        <dbReference type="SAM" id="MobiDB-lite"/>
    </source>
</evidence>
<evidence type="ECO:0000313" key="3">
    <source>
        <dbReference type="EMBL" id="RVX19870.1"/>
    </source>
</evidence>